<feature type="transmembrane region" description="Helical" evidence="2">
    <location>
        <begin position="163"/>
        <end position="183"/>
    </location>
</feature>
<keyword evidence="2" id="KW-0812">Transmembrane</keyword>
<dbReference type="InterPro" id="IPR003675">
    <property type="entry name" value="Rce1/LyrA-like_dom"/>
</dbReference>
<comment type="similarity">
    <text evidence="1">Belongs to the UPF0177 family.</text>
</comment>
<keyword evidence="2" id="KW-1133">Transmembrane helix</keyword>
<evidence type="ECO:0000313" key="5">
    <source>
        <dbReference type="Proteomes" id="UP001220228"/>
    </source>
</evidence>
<keyword evidence="5" id="KW-1185">Reference proteome</keyword>
<organism evidence="4 5">
    <name type="scientific">Lacticaseibacillus huelsenbergensis</name>
    <dbReference type="NCBI Taxonomy" id="3035291"/>
    <lineage>
        <taxon>Bacteria</taxon>
        <taxon>Bacillati</taxon>
        <taxon>Bacillota</taxon>
        <taxon>Bacilli</taxon>
        <taxon>Lactobacillales</taxon>
        <taxon>Lactobacillaceae</taxon>
        <taxon>Lacticaseibacillus</taxon>
    </lineage>
</organism>
<dbReference type="PANTHER" id="PTHR36435:SF1">
    <property type="entry name" value="CAAX AMINO TERMINAL PROTEASE FAMILY PROTEIN"/>
    <property type="match status" value="1"/>
</dbReference>
<sequence length="184" mass="20800">MMLAAAFILSSAVVIYITYRIVFKYTRRRMIQKVELRDIWYILGGYVITVIADEGLLALNDLIYHQSETPNSQMIRESFMDANWTVTVLLIVEIILIAPITEELIFRGVVFNLFFSPNRIVLRTLLSAGLFAAVHATDTVFGFLVYAFSGIVFATVYSKTGKLQNTIVLHVLNNIVGTLIILLF</sequence>
<gene>
    <name evidence="4" type="ORF">LHUE1_000188</name>
</gene>
<evidence type="ECO:0000313" key="4">
    <source>
        <dbReference type="EMBL" id="WFB39467.1"/>
    </source>
</evidence>
<feature type="transmembrane region" description="Helical" evidence="2">
    <location>
        <begin position="129"/>
        <end position="157"/>
    </location>
</feature>
<feature type="transmembrane region" description="Helical" evidence="2">
    <location>
        <begin position="79"/>
        <end position="98"/>
    </location>
</feature>
<evidence type="ECO:0000259" key="3">
    <source>
        <dbReference type="Pfam" id="PF02517"/>
    </source>
</evidence>
<evidence type="ECO:0000256" key="2">
    <source>
        <dbReference type="SAM" id="Phobius"/>
    </source>
</evidence>
<reference evidence="4 5" key="1">
    <citation type="submission" date="2023-03" db="EMBL/GenBank/DDBJ databases">
        <authorList>
            <person name="Ruckert-Reed C."/>
        </authorList>
    </citation>
    <scope>NUCLEOTIDE SEQUENCE [LARGE SCALE GENOMIC DNA]</scope>
    <source>
        <strain evidence="4 5">DSM 115425</strain>
    </source>
</reference>
<dbReference type="RefSeq" id="WP_160312067.1">
    <property type="nucleotide sequence ID" value="NZ_CP120687.1"/>
</dbReference>
<dbReference type="Pfam" id="PF02517">
    <property type="entry name" value="Rce1-like"/>
    <property type="match status" value="1"/>
</dbReference>
<accession>A0ABY8DSD4</accession>
<protein>
    <submittedName>
        <fullName evidence="4">Type II CAAX endopeptidase family protein</fullName>
    </submittedName>
</protein>
<dbReference type="EMBL" id="CP120687">
    <property type="protein sequence ID" value="WFB39467.1"/>
    <property type="molecule type" value="Genomic_DNA"/>
</dbReference>
<dbReference type="InterPro" id="IPR052710">
    <property type="entry name" value="CAAX_protease"/>
</dbReference>
<feature type="domain" description="CAAX prenyl protease 2/Lysostaphin resistance protein A-like" evidence="3">
    <location>
        <begin position="87"/>
        <end position="176"/>
    </location>
</feature>
<evidence type="ECO:0000256" key="1">
    <source>
        <dbReference type="ARBA" id="ARBA00009067"/>
    </source>
</evidence>
<keyword evidence="2" id="KW-0472">Membrane</keyword>
<name>A0ABY8DSD4_9LACO</name>
<dbReference type="Proteomes" id="UP001220228">
    <property type="component" value="Chromosome"/>
</dbReference>
<dbReference type="PANTHER" id="PTHR36435">
    <property type="entry name" value="SLR1288 PROTEIN"/>
    <property type="match status" value="1"/>
</dbReference>
<proteinExistence type="inferred from homology"/>